<keyword evidence="2" id="KW-1133">Transmembrane helix</keyword>
<evidence type="ECO:0000313" key="3">
    <source>
        <dbReference type="EMBL" id="KYF55914.1"/>
    </source>
</evidence>
<evidence type="ECO:0008006" key="5">
    <source>
        <dbReference type="Google" id="ProtNLM"/>
    </source>
</evidence>
<keyword evidence="2" id="KW-0472">Membrane</keyword>
<keyword evidence="2" id="KW-0812">Transmembrane</keyword>
<dbReference type="InterPro" id="IPR018723">
    <property type="entry name" value="DUF2254_membrane"/>
</dbReference>
<dbReference type="AlphaFoldDB" id="A0A150PJN9"/>
<dbReference type="Proteomes" id="UP000075420">
    <property type="component" value="Unassembled WGS sequence"/>
</dbReference>
<accession>A0A150PJN9</accession>
<reference evidence="3 4" key="1">
    <citation type="submission" date="2014-02" db="EMBL/GenBank/DDBJ databases">
        <title>The small core and large imbalanced accessory genome model reveals a collaborative survival strategy of Sorangium cellulosum strains in nature.</title>
        <authorList>
            <person name="Han K."/>
            <person name="Peng R."/>
            <person name="Blom J."/>
            <person name="Li Y.-Z."/>
        </authorList>
    </citation>
    <scope>NUCLEOTIDE SEQUENCE [LARGE SCALE GENOMIC DNA]</scope>
    <source>
        <strain evidence="3 4">So0157-25</strain>
    </source>
</reference>
<organism evidence="3 4">
    <name type="scientific">Sorangium cellulosum</name>
    <name type="common">Polyangium cellulosum</name>
    <dbReference type="NCBI Taxonomy" id="56"/>
    <lineage>
        <taxon>Bacteria</taxon>
        <taxon>Pseudomonadati</taxon>
        <taxon>Myxococcota</taxon>
        <taxon>Polyangia</taxon>
        <taxon>Polyangiales</taxon>
        <taxon>Polyangiaceae</taxon>
        <taxon>Sorangium</taxon>
    </lineage>
</organism>
<feature type="transmembrane region" description="Helical" evidence="2">
    <location>
        <begin position="61"/>
        <end position="86"/>
    </location>
</feature>
<feature type="transmembrane region" description="Helical" evidence="2">
    <location>
        <begin position="12"/>
        <end position="34"/>
    </location>
</feature>
<protein>
    <recommendedName>
        <fullName evidence="5">DUF2254 domain-containing protein</fullName>
    </recommendedName>
</protein>
<dbReference type="Pfam" id="PF10011">
    <property type="entry name" value="DUF2254"/>
    <property type="match status" value="1"/>
</dbReference>
<evidence type="ECO:0000313" key="4">
    <source>
        <dbReference type="Proteomes" id="UP000075420"/>
    </source>
</evidence>
<feature type="transmembrane region" description="Helical" evidence="2">
    <location>
        <begin position="107"/>
        <end position="127"/>
    </location>
</feature>
<feature type="transmembrane region" description="Helical" evidence="2">
    <location>
        <begin position="133"/>
        <end position="159"/>
    </location>
</feature>
<feature type="region of interest" description="Disordered" evidence="1">
    <location>
        <begin position="191"/>
        <end position="210"/>
    </location>
</feature>
<proteinExistence type="predicted"/>
<gene>
    <name evidence="3" type="ORF">BE08_04255</name>
</gene>
<comment type="caution">
    <text evidence="3">The sequence shown here is derived from an EMBL/GenBank/DDBJ whole genome shotgun (WGS) entry which is preliminary data.</text>
</comment>
<dbReference type="EMBL" id="JELY01001398">
    <property type="protein sequence ID" value="KYF55914.1"/>
    <property type="molecule type" value="Genomic_DNA"/>
</dbReference>
<name>A0A150PJN9_SORCE</name>
<sequence>MIRLRQLWSELRVSLWFVPSLIVLAAIVLAVLAVEVDTYVSDDLLRSYPRLFGAGAEGSRAMLSTIAGSMMTVAGVTFSITIAALAQASAQYTPRILRNFMGNRTNQVVLGVFVGIFAYCLVVLRTIRGSDGLVFVPSIAVLLGVLLALLGVAFLVFFIHHVATSIQASTIAGAVSREAIRTIEHLFPESLGEHPGEDCDEPAPEIPDARWRPVPARRTGYIQRVDEAGLLRFACGRRAVVRMEKGIGEFVIEGAPLVSIAGGEGTGERTDEDAARAMAELYVIGGHRTADQDPSFGVQQIVDVALKALSPGSNDTTTAVTCVDYLSAILARAAGRRPVSPYRLDRGELRVIARGVTFEALLDIAFDPIRRDAAGNATVLARLLSAVEAVAGCASRQRDRRALARHAALIAEVAQRTIAASHDRALVEEQATGLLRRLGPQAGDSPAGQG</sequence>
<evidence type="ECO:0000256" key="2">
    <source>
        <dbReference type="SAM" id="Phobius"/>
    </source>
</evidence>
<evidence type="ECO:0000256" key="1">
    <source>
        <dbReference type="SAM" id="MobiDB-lite"/>
    </source>
</evidence>